<accession>A0A9X3LJ58</accession>
<keyword evidence="2" id="KW-1185">Reference proteome</keyword>
<gene>
    <name evidence="1" type="ORF">L8V00_02010</name>
</gene>
<dbReference type="RefSeq" id="WP_269944083.1">
    <property type="nucleotide sequence ID" value="NZ_JAKMUT010000002.1"/>
</dbReference>
<reference evidence="1" key="1">
    <citation type="submission" date="2022-02" db="EMBL/GenBank/DDBJ databases">
        <title>Corynebacterium sp. from urogenital microbiome.</title>
        <authorList>
            <person name="Cappelli E.A."/>
            <person name="Ribeiro T.G."/>
            <person name="Peixe L."/>
        </authorList>
    </citation>
    <scope>NUCLEOTIDE SEQUENCE</scope>
    <source>
        <strain evidence="1">C8Ua_174</strain>
    </source>
</reference>
<evidence type="ECO:0000313" key="2">
    <source>
        <dbReference type="Proteomes" id="UP001146469"/>
    </source>
</evidence>
<evidence type="ECO:0000313" key="1">
    <source>
        <dbReference type="EMBL" id="MCZ9288987.1"/>
    </source>
</evidence>
<organism evidence="1 2">
    <name type="scientific">Corynebacterium evansiae</name>
    <dbReference type="NCBI Taxonomy" id="2913499"/>
    <lineage>
        <taxon>Bacteria</taxon>
        <taxon>Bacillati</taxon>
        <taxon>Actinomycetota</taxon>
        <taxon>Actinomycetes</taxon>
        <taxon>Mycobacteriales</taxon>
        <taxon>Corynebacteriaceae</taxon>
        <taxon>Corynebacterium</taxon>
    </lineage>
</organism>
<dbReference type="AlphaFoldDB" id="A0A9X3LJ58"/>
<comment type="caution">
    <text evidence="1">The sequence shown here is derived from an EMBL/GenBank/DDBJ whole genome shotgun (WGS) entry which is preliminary data.</text>
</comment>
<protein>
    <submittedName>
        <fullName evidence="1">Uncharacterized protein</fullName>
    </submittedName>
</protein>
<sequence>MHYSDLVTVHARLTYRLTSFLLENPSAGDSVEWLAAFRAQRHAAIVFTITEWELYWLGARVDPRTLEKDVILASTVAHPLFE</sequence>
<name>A0A9X3LJ58_9CORY</name>
<proteinExistence type="predicted"/>
<dbReference type="Proteomes" id="UP001146469">
    <property type="component" value="Unassembled WGS sequence"/>
</dbReference>
<dbReference type="EMBL" id="JAKMUT010000002">
    <property type="protein sequence ID" value="MCZ9288987.1"/>
    <property type="molecule type" value="Genomic_DNA"/>
</dbReference>